<keyword evidence="3" id="KW-1185">Reference proteome</keyword>
<protein>
    <recommendedName>
        <fullName evidence="1">TfuA-like core domain-containing protein</fullName>
    </recommendedName>
</protein>
<dbReference type="InterPro" id="IPR012924">
    <property type="entry name" value="TfuA_core"/>
</dbReference>
<evidence type="ECO:0000313" key="3">
    <source>
        <dbReference type="Proteomes" id="UP000663090"/>
    </source>
</evidence>
<accession>A0ABX7N592</accession>
<dbReference type="Proteomes" id="UP000663090">
    <property type="component" value="Chromosome"/>
</dbReference>
<evidence type="ECO:0000259" key="1">
    <source>
        <dbReference type="Pfam" id="PF07812"/>
    </source>
</evidence>
<evidence type="ECO:0000313" key="2">
    <source>
        <dbReference type="EMBL" id="QSQ13618.1"/>
    </source>
</evidence>
<dbReference type="Pfam" id="PF07812">
    <property type="entry name" value="TfuA"/>
    <property type="match status" value="1"/>
</dbReference>
<feature type="domain" description="TfuA-like core" evidence="1">
    <location>
        <begin position="48"/>
        <end position="166"/>
    </location>
</feature>
<name>A0ABX7N592_9BACT</name>
<reference evidence="2 3" key="1">
    <citation type="submission" date="2021-02" db="EMBL/GenBank/DDBJ databases">
        <title>De Novo genome assembly of isolated myxobacteria.</title>
        <authorList>
            <person name="Stevens D.C."/>
        </authorList>
    </citation>
    <scope>NUCLEOTIDE SEQUENCE [LARGE SCALE GENOMIC DNA]</scope>
    <source>
        <strain evidence="2 3">SCHIC003</strain>
    </source>
</reference>
<organism evidence="2 3">
    <name type="scientific">Myxococcus landrumensis</name>
    <dbReference type="NCBI Taxonomy" id="2813577"/>
    <lineage>
        <taxon>Bacteria</taxon>
        <taxon>Pseudomonadati</taxon>
        <taxon>Myxococcota</taxon>
        <taxon>Myxococcia</taxon>
        <taxon>Myxococcales</taxon>
        <taxon>Cystobacterineae</taxon>
        <taxon>Myxococcaceae</taxon>
        <taxon>Myxococcus</taxon>
    </lineage>
</organism>
<dbReference type="RefSeq" id="WP_206715430.1">
    <property type="nucleotide sequence ID" value="NZ_CP071091.1"/>
</dbReference>
<sequence>MKVFIFTGPTLRPEEARQELEAVYLPPVQQGDIYRATLEKPVALGIIDGFFEHVPAVWHKEILWAMAEGVHVFGAASMGALRASELAAFGMEGVGAIFEDFHRGMLEDDDEVAVAHASAEDGWRPLSEAMVNLRATLSAAHAAGVVSDGTRAGLERLAKSLFYVERAWPTLLTQGAREGLPVVELAALKDWLPRGRVDAKRADAVAMLRTIRERLDAGMAPKETRFPFQHTDAWEEARRRASRQPLRPTQNPSEGVASEALLDELRLRGGMKDARRASMARALAVEEARRLGRIPDAAELHSTEVLLRQERELTPETFEQWKSEQHVDDTARLLRDESHVRWVETLFEPDVLRHLGDHLRLTGQYGELMHRARDKETVLAEAGLSTPRLEDAGITEPALWAWYFEEHQGRMVPVSLEQAAREEGFPDVSSLRRAALKELCYVLAKAGAGTF</sequence>
<dbReference type="EMBL" id="CP071091">
    <property type="protein sequence ID" value="QSQ13618.1"/>
    <property type="molecule type" value="Genomic_DNA"/>
</dbReference>
<gene>
    <name evidence="2" type="ORF">JY572_35655</name>
</gene>
<proteinExistence type="predicted"/>